<comment type="caution">
    <text evidence="1">The sequence shown here is derived from an EMBL/GenBank/DDBJ whole genome shotgun (WGS) entry which is preliminary data.</text>
</comment>
<organism evidence="1 2">
    <name type="scientific">Smallanthus sonchifolius</name>
    <dbReference type="NCBI Taxonomy" id="185202"/>
    <lineage>
        <taxon>Eukaryota</taxon>
        <taxon>Viridiplantae</taxon>
        <taxon>Streptophyta</taxon>
        <taxon>Embryophyta</taxon>
        <taxon>Tracheophyta</taxon>
        <taxon>Spermatophyta</taxon>
        <taxon>Magnoliopsida</taxon>
        <taxon>eudicotyledons</taxon>
        <taxon>Gunneridae</taxon>
        <taxon>Pentapetalae</taxon>
        <taxon>asterids</taxon>
        <taxon>campanulids</taxon>
        <taxon>Asterales</taxon>
        <taxon>Asteraceae</taxon>
        <taxon>Asteroideae</taxon>
        <taxon>Heliantheae alliance</taxon>
        <taxon>Millerieae</taxon>
        <taxon>Smallanthus</taxon>
    </lineage>
</organism>
<sequence>MDKRYCRFMVVDHGGIDQNNSTEEDPSEESHQYERASENPEDYPFNNSISNSSDYQSYNSRSPVLYDLYMFPEPPYDGPFKEYFQAPPKYQNVYNDNMVGLRKPPPKYGYAESMPYSPIECLDRSLRQTDEVTRNKIMDKARTKFYGKQVYEYGEELMTLGKELMKD</sequence>
<evidence type="ECO:0000313" key="1">
    <source>
        <dbReference type="EMBL" id="KAI3776790.1"/>
    </source>
</evidence>
<proteinExistence type="predicted"/>
<keyword evidence="2" id="KW-1185">Reference proteome</keyword>
<dbReference type="Proteomes" id="UP001056120">
    <property type="component" value="Linkage Group LG15"/>
</dbReference>
<reference evidence="1 2" key="2">
    <citation type="journal article" date="2022" name="Mol. Ecol. Resour.">
        <title>The genomes of chicory, endive, great burdock and yacon provide insights into Asteraceae paleo-polyploidization history and plant inulin production.</title>
        <authorList>
            <person name="Fan W."/>
            <person name="Wang S."/>
            <person name="Wang H."/>
            <person name="Wang A."/>
            <person name="Jiang F."/>
            <person name="Liu H."/>
            <person name="Zhao H."/>
            <person name="Xu D."/>
            <person name="Zhang Y."/>
        </authorList>
    </citation>
    <scope>NUCLEOTIDE SEQUENCE [LARGE SCALE GENOMIC DNA]</scope>
    <source>
        <strain evidence="2">cv. Yunnan</strain>
        <tissue evidence="1">Leaves</tissue>
    </source>
</reference>
<reference evidence="2" key="1">
    <citation type="journal article" date="2022" name="Mol. Ecol. Resour.">
        <title>The genomes of chicory, endive, great burdock and yacon provide insights into Asteraceae palaeo-polyploidization history and plant inulin production.</title>
        <authorList>
            <person name="Fan W."/>
            <person name="Wang S."/>
            <person name="Wang H."/>
            <person name="Wang A."/>
            <person name="Jiang F."/>
            <person name="Liu H."/>
            <person name="Zhao H."/>
            <person name="Xu D."/>
            <person name="Zhang Y."/>
        </authorList>
    </citation>
    <scope>NUCLEOTIDE SEQUENCE [LARGE SCALE GENOMIC DNA]</scope>
    <source>
        <strain evidence="2">cv. Yunnan</strain>
    </source>
</reference>
<gene>
    <name evidence="1" type="ORF">L1987_46580</name>
</gene>
<dbReference type="EMBL" id="CM042032">
    <property type="protein sequence ID" value="KAI3776790.1"/>
    <property type="molecule type" value="Genomic_DNA"/>
</dbReference>
<protein>
    <submittedName>
        <fullName evidence="1">Uncharacterized protein</fullName>
    </submittedName>
</protein>
<evidence type="ECO:0000313" key="2">
    <source>
        <dbReference type="Proteomes" id="UP001056120"/>
    </source>
</evidence>
<accession>A0ACB9G091</accession>
<name>A0ACB9G091_9ASTR</name>